<dbReference type="PANTHER" id="PTHR12639:SF6">
    <property type="entry name" value="VITAMIN K-DEPENDENT GAMMA-CARBOXYLASE"/>
    <property type="match status" value="1"/>
</dbReference>
<evidence type="ECO:0000313" key="19">
    <source>
        <dbReference type="Proteomes" id="UP000678393"/>
    </source>
</evidence>
<keyword evidence="19" id="KW-1185">Reference proteome</keyword>
<protein>
    <recommendedName>
        <fullName evidence="3">Vitamin K-dependent gamma-carboxylase</fullName>
        <ecNumber evidence="2">4.1.1.90</ecNumber>
    </recommendedName>
    <alternativeName>
        <fullName evidence="11">Gamma-glutamyl carboxylase</fullName>
    </alternativeName>
    <alternativeName>
        <fullName evidence="12">Peptidyl-glutamate 4-carboxylase</fullName>
    </alternativeName>
    <alternativeName>
        <fullName evidence="13">Vitamin K gamma glutamyl carboxylase</fullName>
    </alternativeName>
</protein>
<keyword evidence="10" id="KW-0456">Lyase</keyword>
<gene>
    <name evidence="18" type="ORF">CUNI_LOCUS3674</name>
</gene>
<feature type="transmembrane region" description="Helical" evidence="16">
    <location>
        <begin position="36"/>
        <end position="52"/>
    </location>
</feature>
<evidence type="ECO:0000256" key="11">
    <source>
        <dbReference type="ARBA" id="ARBA00030083"/>
    </source>
</evidence>
<keyword evidence="9" id="KW-1015">Disulfide bond</keyword>
<comment type="subcellular location">
    <subcellularLocation>
        <location evidence="1">Endoplasmic reticulum membrane</location>
        <topology evidence="1">Multi-pass membrane protein</topology>
    </subcellularLocation>
</comment>
<evidence type="ECO:0000256" key="13">
    <source>
        <dbReference type="ARBA" id="ARBA00032107"/>
    </source>
</evidence>
<keyword evidence="4 16" id="KW-0812">Transmembrane</keyword>
<evidence type="ECO:0000256" key="16">
    <source>
        <dbReference type="SAM" id="Phobius"/>
    </source>
</evidence>
<dbReference type="Pfam" id="PF05090">
    <property type="entry name" value="HTTM"/>
    <property type="match status" value="1"/>
</dbReference>
<dbReference type="PANTHER" id="PTHR12639">
    <property type="entry name" value="VITAMIN K-DEPENDENT GAMMA-CARBOXYLASE"/>
    <property type="match status" value="1"/>
</dbReference>
<evidence type="ECO:0000256" key="6">
    <source>
        <dbReference type="ARBA" id="ARBA00022989"/>
    </source>
</evidence>
<keyword evidence="6 16" id="KW-1133">Transmembrane helix</keyword>
<evidence type="ECO:0000256" key="2">
    <source>
        <dbReference type="ARBA" id="ARBA00012248"/>
    </source>
</evidence>
<name>A0A8S3YV37_9EUPU</name>
<dbReference type="InterPro" id="IPR053934">
    <property type="entry name" value="HTTM_dom"/>
</dbReference>
<comment type="catalytic activity">
    <reaction evidence="14">
        <text>4-carboxy-L-glutamyl-[protein] + 2,3-epoxyphylloquinone + H2O + H(+) = phylloquinol + L-glutamyl-[protein] + CO2 + O2</text>
        <dbReference type="Rhea" id="RHEA:45140"/>
        <dbReference type="Rhea" id="RHEA-COMP:10208"/>
        <dbReference type="Rhea" id="RHEA-COMP:11094"/>
        <dbReference type="ChEBI" id="CHEBI:15377"/>
        <dbReference type="ChEBI" id="CHEBI:15378"/>
        <dbReference type="ChEBI" id="CHEBI:15379"/>
        <dbReference type="ChEBI" id="CHEBI:15759"/>
        <dbReference type="ChEBI" id="CHEBI:16526"/>
        <dbReference type="ChEBI" id="CHEBI:28433"/>
        <dbReference type="ChEBI" id="CHEBI:29973"/>
        <dbReference type="ChEBI" id="CHEBI:84990"/>
        <dbReference type="EC" id="4.1.1.90"/>
    </reaction>
    <physiologicalReaction direction="right-to-left" evidence="14">
        <dbReference type="Rhea" id="RHEA:45142"/>
    </physiologicalReaction>
</comment>
<evidence type="ECO:0000256" key="12">
    <source>
        <dbReference type="ARBA" id="ARBA00030249"/>
    </source>
</evidence>
<evidence type="ECO:0000256" key="8">
    <source>
        <dbReference type="ARBA" id="ARBA00023136"/>
    </source>
</evidence>
<keyword evidence="7" id="KW-0007">Acetylation</keyword>
<evidence type="ECO:0000259" key="17">
    <source>
        <dbReference type="SMART" id="SM00752"/>
    </source>
</evidence>
<evidence type="ECO:0000256" key="14">
    <source>
        <dbReference type="ARBA" id="ARBA00048415"/>
    </source>
</evidence>
<dbReference type="InterPro" id="IPR007782">
    <property type="entry name" value="VKG_COase"/>
</dbReference>
<evidence type="ECO:0000256" key="9">
    <source>
        <dbReference type="ARBA" id="ARBA00023157"/>
    </source>
</evidence>
<evidence type="ECO:0000256" key="15">
    <source>
        <dbReference type="SAM" id="MobiDB-lite"/>
    </source>
</evidence>
<organism evidence="18 19">
    <name type="scientific">Candidula unifasciata</name>
    <dbReference type="NCBI Taxonomy" id="100452"/>
    <lineage>
        <taxon>Eukaryota</taxon>
        <taxon>Metazoa</taxon>
        <taxon>Spiralia</taxon>
        <taxon>Lophotrochozoa</taxon>
        <taxon>Mollusca</taxon>
        <taxon>Gastropoda</taxon>
        <taxon>Heterobranchia</taxon>
        <taxon>Euthyneura</taxon>
        <taxon>Panpulmonata</taxon>
        <taxon>Eupulmonata</taxon>
        <taxon>Stylommatophora</taxon>
        <taxon>Helicina</taxon>
        <taxon>Helicoidea</taxon>
        <taxon>Geomitridae</taxon>
        <taxon>Candidula</taxon>
    </lineage>
</organism>
<feature type="non-terminal residue" evidence="18">
    <location>
        <position position="624"/>
    </location>
</feature>
<feature type="region of interest" description="Disordered" evidence="15">
    <location>
        <begin position="596"/>
        <end position="624"/>
    </location>
</feature>
<feature type="transmembrane region" description="Helical" evidence="16">
    <location>
        <begin position="72"/>
        <end position="91"/>
    </location>
</feature>
<sequence>SIGIMLGLKMSLLSSVYVATFWYLHFLDKTVWNNHSYLFGILAFLFAVTQSNRFASVDGLLNPKIRNAHVPLWNYTLLRAQIFVVYFVAGLKKIDKDWISGYSVDQLAKHTVFGPFKTFLSEDEINVYIVHCGGLLIDLSLGFLLFFDKTRIFGLIVSTTFNTMNALIFRIGMFPYTMLCTQLIFCDMDWPRKLFRVLTSFRGRTAVCATQCQPSTHCIYPQDYVKSESSSTQKEHIDSSLPTSSTWKHKLASMFTVIFIALQIFLPYSHGITKGYNTWTEGLYGYSWDMMIQSWSGRHIQITYHDQTTGQTGYLDPLAWGGYRGRWFTHADMIKQYAHCIADNLRNYNLHNVSVYFDIWLSLNNRFRQRFIDPRIDIVQAKWHPLESTTWLLPLLVDLSDWRTKLYEIEASFDNDTYTNIVFLADFPGLWLENYVQPDFDNTTLTVLAGTVVVEFVDEGNNVTLAPNQSVKITADAFHKVHTVSNTPSCYMYVYVNSTRQAFMKRYMQFEEDYNKSSSFNETLQKYHKDPNLPHYQQMLAERQAASKEVQKTFLELLQSFFTSKYYNYKSSLYMSIEILYTLATNQSLYEEANETSLVDTRNEDMGATSKELDAVSENHVGSQ</sequence>
<reference evidence="18" key="1">
    <citation type="submission" date="2021-04" db="EMBL/GenBank/DDBJ databases">
        <authorList>
            <consortium name="Molecular Ecology Group"/>
        </authorList>
    </citation>
    <scope>NUCLEOTIDE SEQUENCE</scope>
</reference>
<feature type="domain" description="HTTM-like" evidence="17">
    <location>
        <begin position="1"/>
        <end position="190"/>
    </location>
</feature>
<evidence type="ECO:0000256" key="5">
    <source>
        <dbReference type="ARBA" id="ARBA00022824"/>
    </source>
</evidence>
<dbReference type="Pfam" id="PF22777">
    <property type="entry name" value="VKGC_lumenal_dom"/>
    <property type="match status" value="1"/>
</dbReference>
<comment type="caution">
    <text evidence="18">The sequence shown here is derived from an EMBL/GenBank/DDBJ whole genome shotgun (WGS) entry which is preliminary data.</text>
</comment>
<evidence type="ECO:0000256" key="3">
    <source>
        <dbReference type="ARBA" id="ARBA00017054"/>
    </source>
</evidence>
<keyword evidence="5" id="KW-0256">Endoplasmic reticulum</keyword>
<dbReference type="EMBL" id="CAJHNH020000499">
    <property type="protein sequence ID" value="CAG5118116.1"/>
    <property type="molecule type" value="Genomic_DNA"/>
</dbReference>
<dbReference type="InterPro" id="IPR011051">
    <property type="entry name" value="RmlC_Cupin_sf"/>
</dbReference>
<feature type="transmembrane region" description="Helical" evidence="16">
    <location>
        <begin position="6"/>
        <end position="24"/>
    </location>
</feature>
<evidence type="ECO:0000256" key="4">
    <source>
        <dbReference type="ARBA" id="ARBA00022692"/>
    </source>
</evidence>
<feature type="transmembrane region" description="Helical" evidence="16">
    <location>
        <begin position="125"/>
        <end position="147"/>
    </location>
</feature>
<evidence type="ECO:0000256" key="7">
    <source>
        <dbReference type="ARBA" id="ARBA00022990"/>
    </source>
</evidence>
<dbReference type="AlphaFoldDB" id="A0A8S3YV37"/>
<proteinExistence type="predicted"/>
<dbReference type="SUPFAM" id="SSF51182">
    <property type="entry name" value="RmlC-like cupins"/>
    <property type="match status" value="1"/>
</dbReference>
<dbReference type="GO" id="GO:0008488">
    <property type="term" value="F:gamma-glutamyl carboxylase activity"/>
    <property type="evidence" value="ECO:0007669"/>
    <property type="project" value="UniProtKB-EC"/>
</dbReference>
<dbReference type="InterPro" id="IPR011020">
    <property type="entry name" value="HTTM-like"/>
</dbReference>
<dbReference type="EC" id="4.1.1.90" evidence="2"/>
<evidence type="ECO:0000256" key="1">
    <source>
        <dbReference type="ARBA" id="ARBA00004477"/>
    </source>
</evidence>
<dbReference type="OrthoDB" id="206689at2759"/>
<dbReference type="GO" id="GO:0005789">
    <property type="term" value="C:endoplasmic reticulum membrane"/>
    <property type="evidence" value="ECO:0007669"/>
    <property type="project" value="UniProtKB-SubCell"/>
</dbReference>
<dbReference type="SMART" id="SM00752">
    <property type="entry name" value="HTTM"/>
    <property type="match status" value="1"/>
</dbReference>
<evidence type="ECO:0000256" key="10">
    <source>
        <dbReference type="ARBA" id="ARBA00023239"/>
    </source>
</evidence>
<dbReference type="InterPro" id="IPR053935">
    <property type="entry name" value="VKGC_lumenal_dom"/>
</dbReference>
<dbReference type="Proteomes" id="UP000678393">
    <property type="component" value="Unassembled WGS sequence"/>
</dbReference>
<evidence type="ECO:0000313" key="18">
    <source>
        <dbReference type="EMBL" id="CAG5118116.1"/>
    </source>
</evidence>
<accession>A0A8S3YV37</accession>
<dbReference type="GO" id="GO:0019842">
    <property type="term" value="F:vitamin binding"/>
    <property type="evidence" value="ECO:0007669"/>
    <property type="project" value="TreeGrafter"/>
</dbReference>
<keyword evidence="8 16" id="KW-0472">Membrane</keyword>